<dbReference type="SMART" id="SM00028">
    <property type="entry name" value="TPR"/>
    <property type="match status" value="2"/>
</dbReference>
<dbReference type="AlphaFoldDB" id="K9YWT6"/>
<dbReference type="KEGG" id="dsl:Dacsa_2817"/>
<dbReference type="STRING" id="13035.Dacsa_2817"/>
<proteinExistence type="predicted"/>
<dbReference type="HOGENOM" id="CLU_1903795_0_0_3"/>
<organism evidence="2 3">
    <name type="scientific">Dactylococcopsis salina (strain PCC 8305)</name>
    <name type="common">Myxobactron salinum</name>
    <dbReference type="NCBI Taxonomy" id="13035"/>
    <lineage>
        <taxon>Bacteria</taxon>
        <taxon>Bacillati</taxon>
        <taxon>Cyanobacteriota</taxon>
        <taxon>Cyanophyceae</taxon>
        <taxon>Nodosilineales</taxon>
        <taxon>Cymatolegaceae</taxon>
        <taxon>Dactylococcopsis</taxon>
    </lineage>
</organism>
<dbReference type="Gene3D" id="1.25.40.10">
    <property type="entry name" value="Tetratricopeptide repeat domain"/>
    <property type="match status" value="1"/>
</dbReference>
<keyword evidence="3" id="KW-1185">Reference proteome</keyword>
<evidence type="ECO:0000256" key="1">
    <source>
        <dbReference type="PROSITE-ProRule" id="PRU00339"/>
    </source>
</evidence>
<evidence type="ECO:0000313" key="2">
    <source>
        <dbReference type="EMBL" id="AFZ51386.1"/>
    </source>
</evidence>
<dbReference type="EMBL" id="CP003944">
    <property type="protein sequence ID" value="AFZ51386.1"/>
    <property type="molecule type" value="Genomic_DNA"/>
</dbReference>
<dbReference type="Pfam" id="PF13432">
    <property type="entry name" value="TPR_16"/>
    <property type="match status" value="1"/>
</dbReference>
<sequence>MRKLIPFIFGVSVLITPQFSAIGGEAKNQTFTANNEQINTQLLSRGAHYRAWELRGNEALEAGNYDRAIALYDRAIAVDTDQPSAWERRGDALVKKEEYQAAIEAYNEAMNLSTKTETQLETKIEATREKLGDQLSS</sequence>
<dbReference type="InterPro" id="IPR011990">
    <property type="entry name" value="TPR-like_helical_dom_sf"/>
</dbReference>
<dbReference type="InterPro" id="IPR019734">
    <property type="entry name" value="TPR_rpt"/>
</dbReference>
<accession>K9YWT6</accession>
<protein>
    <submittedName>
        <fullName evidence="2">Tetratricopeptide repeat protein</fullName>
    </submittedName>
</protein>
<dbReference type="eggNOG" id="COG0457">
    <property type="taxonomic scope" value="Bacteria"/>
</dbReference>
<keyword evidence="1" id="KW-0802">TPR repeat</keyword>
<dbReference type="PROSITE" id="PS50005">
    <property type="entry name" value="TPR"/>
    <property type="match status" value="2"/>
</dbReference>
<reference evidence="2" key="1">
    <citation type="submission" date="2012-04" db="EMBL/GenBank/DDBJ databases">
        <title>Finished genome of Dactylococcopsis salina PCC 8305.</title>
        <authorList>
            <consortium name="US DOE Joint Genome Institute"/>
            <person name="Gugger M."/>
            <person name="Coursin T."/>
            <person name="Rippka R."/>
            <person name="Tandeau De Marsac N."/>
            <person name="Huntemann M."/>
            <person name="Wei C.-L."/>
            <person name="Han J."/>
            <person name="Detter J.C."/>
            <person name="Han C."/>
            <person name="Tapia R."/>
            <person name="Daligault H."/>
            <person name="Chen A."/>
            <person name="Krypides N."/>
            <person name="Mavromatis K."/>
            <person name="Markowitz V."/>
            <person name="Szeto E."/>
            <person name="Ivanova N."/>
            <person name="Ovchinnikova G."/>
            <person name="Pagani I."/>
            <person name="Pati A."/>
            <person name="Goodwin L."/>
            <person name="Peters L."/>
            <person name="Pitluck S."/>
            <person name="Woyke T."/>
            <person name="Kerfeld C."/>
        </authorList>
    </citation>
    <scope>NUCLEOTIDE SEQUENCE [LARGE SCALE GENOMIC DNA]</scope>
    <source>
        <strain evidence="2">PCC 8305</strain>
    </source>
</reference>
<feature type="repeat" description="TPR" evidence="1">
    <location>
        <begin position="49"/>
        <end position="82"/>
    </location>
</feature>
<dbReference type="OrthoDB" id="5477554at2"/>
<gene>
    <name evidence="2" type="ORF">Dacsa_2817</name>
</gene>
<feature type="repeat" description="TPR" evidence="1">
    <location>
        <begin position="83"/>
        <end position="116"/>
    </location>
</feature>
<dbReference type="Proteomes" id="UP000010482">
    <property type="component" value="Chromosome"/>
</dbReference>
<evidence type="ECO:0000313" key="3">
    <source>
        <dbReference type="Proteomes" id="UP000010482"/>
    </source>
</evidence>
<dbReference type="SUPFAM" id="SSF48452">
    <property type="entry name" value="TPR-like"/>
    <property type="match status" value="1"/>
</dbReference>
<name>K9YWT6_DACS8</name>